<keyword evidence="4 6" id="KW-0472">Membrane</keyword>
<feature type="region of interest" description="Disordered" evidence="5">
    <location>
        <begin position="147"/>
        <end position="262"/>
    </location>
</feature>
<gene>
    <name evidence="8" type="ORF">AHMF7616_00291</name>
</gene>
<feature type="compositionally biased region" description="Basic and acidic residues" evidence="5">
    <location>
        <begin position="189"/>
        <end position="214"/>
    </location>
</feature>
<evidence type="ECO:0000256" key="2">
    <source>
        <dbReference type="ARBA" id="ARBA00022692"/>
    </source>
</evidence>
<dbReference type="Pfam" id="PF06803">
    <property type="entry name" value="DUF1232"/>
    <property type="match status" value="1"/>
</dbReference>
<dbReference type="Proteomes" id="UP000253919">
    <property type="component" value="Unassembled WGS sequence"/>
</dbReference>
<evidence type="ECO:0000256" key="1">
    <source>
        <dbReference type="ARBA" id="ARBA00004127"/>
    </source>
</evidence>
<dbReference type="RefSeq" id="WP_115371267.1">
    <property type="nucleotide sequence ID" value="NZ_QASA01000001.1"/>
</dbReference>
<reference evidence="8 9" key="1">
    <citation type="submission" date="2018-04" db="EMBL/GenBank/DDBJ databases">
        <title>Adhaeribacter sp. HMF7616 genome sequencing and assembly.</title>
        <authorList>
            <person name="Kang H."/>
            <person name="Kang J."/>
            <person name="Cha I."/>
            <person name="Kim H."/>
            <person name="Joh K."/>
        </authorList>
    </citation>
    <scope>NUCLEOTIDE SEQUENCE [LARGE SCALE GENOMIC DNA]</scope>
    <source>
        <strain evidence="8 9">HMF7616</strain>
    </source>
</reference>
<feature type="transmembrane region" description="Helical" evidence="6">
    <location>
        <begin position="77"/>
        <end position="99"/>
    </location>
</feature>
<dbReference type="InterPro" id="IPR010652">
    <property type="entry name" value="DUF1232"/>
</dbReference>
<evidence type="ECO:0000313" key="8">
    <source>
        <dbReference type="EMBL" id="RDC61710.1"/>
    </source>
</evidence>
<dbReference type="OrthoDB" id="9800034at2"/>
<evidence type="ECO:0000256" key="5">
    <source>
        <dbReference type="SAM" id="MobiDB-lite"/>
    </source>
</evidence>
<name>A0A369QBJ8_9BACT</name>
<comment type="subcellular location">
    <subcellularLocation>
        <location evidence="1">Endomembrane system</location>
        <topology evidence="1">Multi-pass membrane protein</topology>
    </subcellularLocation>
</comment>
<keyword evidence="3 6" id="KW-1133">Transmembrane helix</keyword>
<feature type="compositionally biased region" description="Polar residues" evidence="5">
    <location>
        <begin position="147"/>
        <end position="188"/>
    </location>
</feature>
<comment type="caution">
    <text evidence="8">The sequence shown here is derived from an EMBL/GenBank/DDBJ whole genome shotgun (WGS) entry which is preliminary data.</text>
</comment>
<feature type="domain" description="DUF1232" evidence="7">
    <location>
        <begin position="89"/>
        <end position="120"/>
    </location>
</feature>
<keyword evidence="2 6" id="KW-0812">Transmembrane</keyword>
<protein>
    <submittedName>
        <fullName evidence="8">Putative membrane protein YkvA</fullName>
    </submittedName>
</protein>
<feature type="transmembrane region" description="Helical" evidence="6">
    <location>
        <begin position="105"/>
        <end position="123"/>
    </location>
</feature>
<evidence type="ECO:0000313" key="9">
    <source>
        <dbReference type="Proteomes" id="UP000253919"/>
    </source>
</evidence>
<accession>A0A369QBJ8</accession>
<evidence type="ECO:0000256" key="6">
    <source>
        <dbReference type="SAM" id="Phobius"/>
    </source>
</evidence>
<dbReference type="AlphaFoldDB" id="A0A369QBJ8"/>
<organism evidence="8 9">
    <name type="scientific">Adhaeribacter pallidiroseus</name>
    <dbReference type="NCBI Taxonomy" id="2072847"/>
    <lineage>
        <taxon>Bacteria</taxon>
        <taxon>Pseudomonadati</taxon>
        <taxon>Bacteroidota</taxon>
        <taxon>Cytophagia</taxon>
        <taxon>Cytophagales</taxon>
        <taxon>Hymenobacteraceae</taxon>
        <taxon>Adhaeribacter</taxon>
    </lineage>
</organism>
<evidence type="ECO:0000256" key="3">
    <source>
        <dbReference type="ARBA" id="ARBA00022989"/>
    </source>
</evidence>
<feature type="compositionally biased region" description="Polar residues" evidence="5">
    <location>
        <begin position="215"/>
        <end position="252"/>
    </location>
</feature>
<sequence length="262" mass="28499">MENTNSTGQKISESSIFKNIFKNAEEYLKKPLRVKKLLNDAYTKASQKKDVGTLAHEVWESLQTLSRMIKAAVAGEYTGIPTSTLVGGIAVILYFLSPIDFVPDFIPVIGLLDDAALLAWFMTGIKTEMDKFEEWERGNQAQTIKTAMLSSNQPVDNSATTPKYGSPENNYTYTSGPSNTNETNASSQKRNEDGTLKNDAEKLVVKDFTAHDLPTESNTPDDSAIKATSTGSGEPNVRAATTDSTRIPSSNDADSRSGGNVR</sequence>
<evidence type="ECO:0000259" key="7">
    <source>
        <dbReference type="Pfam" id="PF06803"/>
    </source>
</evidence>
<evidence type="ECO:0000256" key="4">
    <source>
        <dbReference type="ARBA" id="ARBA00023136"/>
    </source>
</evidence>
<keyword evidence="9" id="KW-1185">Reference proteome</keyword>
<proteinExistence type="predicted"/>
<dbReference type="EMBL" id="QASA01000001">
    <property type="protein sequence ID" value="RDC61710.1"/>
    <property type="molecule type" value="Genomic_DNA"/>
</dbReference>
<dbReference type="GO" id="GO:0012505">
    <property type="term" value="C:endomembrane system"/>
    <property type="evidence" value="ECO:0007669"/>
    <property type="project" value="UniProtKB-SubCell"/>
</dbReference>